<proteinExistence type="predicted"/>
<sequence>MHMHFPIDPTPESEREMITEMQFHLATTSEAHLRAVEELTEEIQAVGMLIGNLVHSIRAYSFANSQMRMLMTADLDKVISALPRPPRGLLVRQQIQNLHMDIANLYEEKKRVFGRCFRVLIRGEGDGEEEEERGRGRGRIANGDMGLGLEGLWIIFMQLEDEEKRGMASQLKGKCTLMRIFALLSALRTGIEELLGLDEKISIRLQQEFEGVLVELREFDGCERGDGVNQGIGGSASMQWRVLSLVERKRRDELRTRMEDVKRGRGRVSVALLGVVEGLAEDGGEF</sequence>
<evidence type="ECO:0000313" key="1">
    <source>
        <dbReference type="EMBL" id="KAG4413348.1"/>
    </source>
</evidence>
<accession>A0A8H7T6R6</accession>
<gene>
    <name evidence="1" type="ORF">IFR04_013533</name>
</gene>
<protein>
    <submittedName>
        <fullName evidence="1">Uncharacterized protein</fullName>
    </submittedName>
</protein>
<dbReference type="Proteomes" id="UP000664132">
    <property type="component" value="Unassembled WGS sequence"/>
</dbReference>
<dbReference type="OrthoDB" id="3560797at2759"/>
<keyword evidence="2" id="KW-1185">Reference proteome</keyword>
<name>A0A8H7T6R6_9HELO</name>
<comment type="caution">
    <text evidence="1">The sequence shown here is derived from an EMBL/GenBank/DDBJ whole genome shotgun (WGS) entry which is preliminary data.</text>
</comment>
<evidence type="ECO:0000313" key="2">
    <source>
        <dbReference type="Proteomes" id="UP000664132"/>
    </source>
</evidence>
<dbReference type="EMBL" id="JAFJYH010000320">
    <property type="protein sequence ID" value="KAG4413348.1"/>
    <property type="molecule type" value="Genomic_DNA"/>
</dbReference>
<dbReference type="AlphaFoldDB" id="A0A8H7T6R6"/>
<reference evidence="1" key="1">
    <citation type="submission" date="2021-02" db="EMBL/GenBank/DDBJ databases">
        <title>Genome sequence Cadophora malorum strain M34.</title>
        <authorList>
            <person name="Stefanovic E."/>
            <person name="Vu D."/>
            <person name="Scully C."/>
            <person name="Dijksterhuis J."/>
            <person name="Roader J."/>
            <person name="Houbraken J."/>
        </authorList>
    </citation>
    <scope>NUCLEOTIDE SEQUENCE</scope>
    <source>
        <strain evidence="1">M34</strain>
    </source>
</reference>
<organism evidence="1 2">
    <name type="scientific">Cadophora malorum</name>
    <dbReference type="NCBI Taxonomy" id="108018"/>
    <lineage>
        <taxon>Eukaryota</taxon>
        <taxon>Fungi</taxon>
        <taxon>Dikarya</taxon>
        <taxon>Ascomycota</taxon>
        <taxon>Pezizomycotina</taxon>
        <taxon>Leotiomycetes</taxon>
        <taxon>Helotiales</taxon>
        <taxon>Ploettnerulaceae</taxon>
        <taxon>Cadophora</taxon>
    </lineage>
</organism>